<dbReference type="PANTHER" id="PTHR10151:SF110">
    <property type="entry name" value="ALKALINE-PHOSPHATASE-LIKE FAMILY PROTEIN"/>
    <property type="match status" value="1"/>
</dbReference>
<sequence>MREVGSRVERGTESWTSEMSSRTSVGLICLGGVAAVRLIRRSSLSSKNDGVRVNDDIRSSSSSSKRRSCYDSVTNRSSEDRREIESYLGEDRNGEGGELAVIGTAEESDYRWCISESDIPDFLMLYFDQPDKEGHEYGPDDLRVTAAVGRVDRMIGRVIQGLKKREIFDEVNVILLGDHGMVTNCDMKTIYIDDLAEWVKIPADWINAYSPVLAMNPKWGDETKNWREIDINGIDAPRKDYNSASAHFLE</sequence>
<dbReference type="EMBL" id="QGKV02001556">
    <property type="protein sequence ID" value="KAF3519174.1"/>
    <property type="molecule type" value="Genomic_DNA"/>
</dbReference>
<feature type="region of interest" description="Disordered" evidence="1">
    <location>
        <begin position="47"/>
        <end position="91"/>
    </location>
</feature>
<evidence type="ECO:0000313" key="2">
    <source>
        <dbReference type="EMBL" id="KAF3519174.1"/>
    </source>
</evidence>
<evidence type="ECO:0000256" key="1">
    <source>
        <dbReference type="SAM" id="MobiDB-lite"/>
    </source>
</evidence>
<dbReference type="Proteomes" id="UP000266723">
    <property type="component" value="Unassembled WGS sequence"/>
</dbReference>
<dbReference type="InterPro" id="IPR002591">
    <property type="entry name" value="Phosphodiest/P_Trfase"/>
</dbReference>
<feature type="compositionally biased region" description="Basic and acidic residues" evidence="1">
    <location>
        <begin position="49"/>
        <end position="58"/>
    </location>
</feature>
<protein>
    <submittedName>
        <fullName evidence="2">Uncharacterized protein</fullName>
    </submittedName>
</protein>
<dbReference type="PANTHER" id="PTHR10151">
    <property type="entry name" value="ECTONUCLEOTIDE PYROPHOSPHATASE/PHOSPHODIESTERASE"/>
    <property type="match status" value="1"/>
</dbReference>
<reference evidence="2 3" key="1">
    <citation type="journal article" date="2020" name="BMC Genomics">
        <title>Intraspecific diversification of the crop wild relative Brassica cretica Lam. using demographic model selection.</title>
        <authorList>
            <person name="Kioukis A."/>
            <person name="Michalopoulou V.A."/>
            <person name="Briers L."/>
            <person name="Pirintsos S."/>
            <person name="Studholme D.J."/>
            <person name="Pavlidis P."/>
            <person name="Sarris P.F."/>
        </authorList>
    </citation>
    <scope>NUCLEOTIDE SEQUENCE [LARGE SCALE GENOMIC DNA]</scope>
    <source>
        <strain evidence="3">cv. PFS-1207/04</strain>
    </source>
</reference>
<organism evidence="2 3">
    <name type="scientific">Brassica cretica</name>
    <name type="common">Mustard</name>
    <dbReference type="NCBI Taxonomy" id="69181"/>
    <lineage>
        <taxon>Eukaryota</taxon>
        <taxon>Viridiplantae</taxon>
        <taxon>Streptophyta</taxon>
        <taxon>Embryophyta</taxon>
        <taxon>Tracheophyta</taxon>
        <taxon>Spermatophyta</taxon>
        <taxon>Magnoliopsida</taxon>
        <taxon>eudicotyledons</taxon>
        <taxon>Gunneridae</taxon>
        <taxon>Pentapetalae</taxon>
        <taxon>rosids</taxon>
        <taxon>malvids</taxon>
        <taxon>Brassicales</taxon>
        <taxon>Brassicaceae</taxon>
        <taxon>Brassiceae</taxon>
        <taxon>Brassica</taxon>
    </lineage>
</organism>
<dbReference type="SUPFAM" id="SSF53649">
    <property type="entry name" value="Alkaline phosphatase-like"/>
    <property type="match status" value="1"/>
</dbReference>
<keyword evidence="3" id="KW-1185">Reference proteome</keyword>
<accession>A0ABQ7AYV5</accession>
<name>A0ABQ7AYV5_BRACR</name>
<proteinExistence type="predicted"/>
<dbReference type="Gene3D" id="3.30.1360.180">
    <property type="match status" value="1"/>
</dbReference>
<dbReference type="InterPro" id="IPR017850">
    <property type="entry name" value="Alkaline_phosphatase_core_sf"/>
</dbReference>
<gene>
    <name evidence="2" type="ORF">DY000_02058498</name>
</gene>
<evidence type="ECO:0000313" key="3">
    <source>
        <dbReference type="Proteomes" id="UP000266723"/>
    </source>
</evidence>
<comment type="caution">
    <text evidence="2">The sequence shown here is derived from an EMBL/GenBank/DDBJ whole genome shotgun (WGS) entry which is preliminary data.</text>
</comment>
<feature type="compositionally biased region" description="Basic and acidic residues" evidence="1">
    <location>
        <begin position="77"/>
        <end position="91"/>
    </location>
</feature>
<dbReference type="Pfam" id="PF01663">
    <property type="entry name" value="Phosphodiest"/>
    <property type="match status" value="1"/>
</dbReference>
<dbReference type="Gene3D" id="3.40.720.10">
    <property type="entry name" value="Alkaline Phosphatase, subunit A"/>
    <property type="match status" value="1"/>
</dbReference>